<dbReference type="GO" id="GO:0006355">
    <property type="term" value="P:regulation of DNA-templated transcription"/>
    <property type="evidence" value="ECO:0007669"/>
    <property type="project" value="InterPro"/>
</dbReference>
<organism evidence="6 7">
    <name type="scientific">Paramagnetospirillum marisnigri</name>
    <dbReference type="NCBI Taxonomy" id="1285242"/>
    <lineage>
        <taxon>Bacteria</taxon>
        <taxon>Pseudomonadati</taxon>
        <taxon>Pseudomonadota</taxon>
        <taxon>Alphaproteobacteria</taxon>
        <taxon>Rhodospirillales</taxon>
        <taxon>Magnetospirillaceae</taxon>
        <taxon>Paramagnetospirillum</taxon>
    </lineage>
</organism>
<dbReference type="SMART" id="SM00421">
    <property type="entry name" value="HTH_LUXR"/>
    <property type="match status" value="1"/>
</dbReference>
<evidence type="ECO:0000256" key="1">
    <source>
        <dbReference type="ARBA" id="ARBA00022553"/>
    </source>
</evidence>
<evidence type="ECO:0000313" key="6">
    <source>
        <dbReference type="EMBL" id="OAN45928.1"/>
    </source>
</evidence>
<dbReference type="OrthoDB" id="9805444at2"/>
<dbReference type="SUPFAM" id="SSF46894">
    <property type="entry name" value="C-terminal effector domain of the bipartite response regulators"/>
    <property type="match status" value="1"/>
</dbReference>
<dbReference type="PRINTS" id="PR00038">
    <property type="entry name" value="HTHLUXR"/>
</dbReference>
<dbReference type="Pfam" id="PF00196">
    <property type="entry name" value="GerE"/>
    <property type="match status" value="1"/>
</dbReference>
<gene>
    <name evidence="6" type="ORF">A6A04_20780</name>
</gene>
<keyword evidence="7" id="KW-1185">Reference proteome</keyword>
<evidence type="ECO:0000259" key="4">
    <source>
        <dbReference type="PROSITE" id="PS50043"/>
    </source>
</evidence>
<dbReference type="SUPFAM" id="SSF52172">
    <property type="entry name" value="CheY-like"/>
    <property type="match status" value="1"/>
</dbReference>
<dbReference type="AlphaFoldDB" id="A0A178MD21"/>
<dbReference type="InterPro" id="IPR000792">
    <property type="entry name" value="Tscrpt_reg_LuxR_C"/>
</dbReference>
<dbReference type="CDD" id="cd17535">
    <property type="entry name" value="REC_NarL-like"/>
    <property type="match status" value="1"/>
</dbReference>
<dbReference type="GO" id="GO:0000160">
    <property type="term" value="P:phosphorelay signal transduction system"/>
    <property type="evidence" value="ECO:0007669"/>
    <property type="project" value="InterPro"/>
</dbReference>
<dbReference type="EMBL" id="LWQT01000095">
    <property type="protein sequence ID" value="OAN45928.1"/>
    <property type="molecule type" value="Genomic_DNA"/>
</dbReference>
<dbReference type="RefSeq" id="WP_068495171.1">
    <property type="nucleotide sequence ID" value="NZ_LWQT01000095.1"/>
</dbReference>
<dbReference type="CDD" id="cd06170">
    <property type="entry name" value="LuxR_C_like"/>
    <property type="match status" value="1"/>
</dbReference>
<evidence type="ECO:0000259" key="5">
    <source>
        <dbReference type="PROSITE" id="PS50110"/>
    </source>
</evidence>
<dbReference type="PANTHER" id="PTHR45566:SF1">
    <property type="entry name" value="HTH-TYPE TRANSCRIPTIONAL REGULATOR YHJB-RELATED"/>
    <property type="match status" value="1"/>
</dbReference>
<evidence type="ECO:0000256" key="2">
    <source>
        <dbReference type="ARBA" id="ARBA00023125"/>
    </source>
</evidence>
<dbReference type="InterPro" id="IPR016032">
    <property type="entry name" value="Sig_transdc_resp-reg_C-effctor"/>
</dbReference>
<name>A0A178MD21_9PROT</name>
<dbReference type="InterPro" id="IPR011006">
    <property type="entry name" value="CheY-like_superfamily"/>
</dbReference>
<comment type="caution">
    <text evidence="6">The sequence shown here is derived from an EMBL/GenBank/DDBJ whole genome shotgun (WGS) entry which is preliminary data.</text>
</comment>
<accession>A0A178MD21</accession>
<keyword evidence="1 3" id="KW-0597">Phosphoprotein</keyword>
<dbReference type="SMART" id="SM00448">
    <property type="entry name" value="REC"/>
    <property type="match status" value="1"/>
</dbReference>
<dbReference type="Proteomes" id="UP000078428">
    <property type="component" value="Unassembled WGS sequence"/>
</dbReference>
<reference evidence="6 7" key="1">
    <citation type="submission" date="2016-04" db="EMBL/GenBank/DDBJ databases">
        <title>Draft genome sequence of freshwater magnetotactic bacteria Magnetospirillum marisnigri SP-1 and Magnetospirillum moscoviense BB-1.</title>
        <authorList>
            <person name="Koziaeva V."/>
            <person name="Dziuba M.V."/>
            <person name="Ivanov T.M."/>
            <person name="Kuznetsov B."/>
            <person name="Grouzdev D.S."/>
        </authorList>
    </citation>
    <scope>NUCLEOTIDE SEQUENCE [LARGE SCALE GENOMIC DNA]</scope>
    <source>
        <strain evidence="6 7">SP-1</strain>
    </source>
</reference>
<dbReference type="InterPro" id="IPR051015">
    <property type="entry name" value="EvgA-like"/>
</dbReference>
<evidence type="ECO:0000313" key="7">
    <source>
        <dbReference type="Proteomes" id="UP000078428"/>
    </source>
</evidence>
<dbReference type="PROSITE" id="PS50110">
    <property type="entry name" value="RESPONSE_REGULATORY"/>
    <property type="match status" value="1"/>
</dbReference>
<proteinExistence type="predicted"/>
<evidence type="ECO:0000256" key="3">
    <source>
        <dbReference type="PROSITE-ProRule" id="PRU00169"/>
    </source>
</evidence>
<keyword evidence="2" id="KW-0238">DNA-binding</keyword>
<feature type="domain" description="HTH luxR-type" evidence="4">
    <location>
        <begin position="143"/>
        <end position="204"/>
    </location>
</feature>
<dbReference type="STRING" id="1285242.A6A04_20780"/>
<dbReference type="InterPro" id="IPR001789">
    <property type="entry name" value="Sig_transdc_resp-reg_receiver"/>
</dbReference>
<dbReference type="PANTHER" id="PTHR45566">
    <property type="entry name" value="HTH-TYPE TRANSCRIPTIONAL REGULATOR YHJB-RELATED"/>
    <property type="match status" value="1"/>
</dbReference>
<dbReference type="PROSITE" id="PS50043">
    <property type="entry name" value="HTH_LUXR_2"/>
    <property type="match status" value="1"/>
</dbReference>
<evidence type="ECO:0008006" key="8">
    <source>
        <dbReference type="Google" id="ProtNLM"/>
    </source>
</evidence>
<dbReference type="Gene3D" id="3.40.50.2300">
    <property type="match status" value="1"/>
</dbReference>
<dbReference type="Pfam" id="PF00072">
    <property type="entry name" value="Response_reg"/>
    <property type="match status" value="1"/>
</dbReference>
<sequence>MKILIADDHQLFREGLRHILTLYAEASHIVEASSFAEVIEAGERESGIDLALLDLTMSGGPWPECLGKLRHLLPSPAHIVIVSDVADRSAVNLAIDLGASGFITKASSSQVFLAALNLVVAGGIYLPAEFAAPANQLVTATVEAPNITHLTPRQREIISHLKTGKSNREIATDLGLAEGTVKLHVTSILKALSVRSRTQAALLA</sequence>
<feature type="modified residue" description="4-aspartylphosphate" evidence="3">
    <location>
        <position position="54"/>
    </location>
</feature>
<protein>
    <recommendedName>
        <fullName evidence="8">DNA-binding response regulator</fullName>
    </recommendedName>
</protein>
<feature type="domain" description="Response regulatory" evidence="5">
    <location>
        <begin position="2"/>
        <end position="120"/>
    </location>
</feature>
<dbReference type="InterPro" id="IPR058245">
    <property type="entry name" value="NreC/VraR/RcsB-like_REC"/>
</dbReference>
<dbReference type="GO" id="GO:0003677">
    <property type="term" value="F:DNA binding"/>
    <property type="evidence" value="ECO:0007669"/>
    <property type="project" value="UniProtKB-KW"/>
</dbReference>